<dbReference type="Gene3D" id="2.10.109.10">
    <property type="entry name" value="Umud Fragment, subunit A"/>
    <property type="match status" value="1"/>
</dbReference>
<name>A0ABT4H7X0_PAEAL</name>
<gene>
    <name evidence="2" type="ORF">M5X12_31770</name>
</gene>
<keyword evidence="3" id="KW-1185">Reference proteome</keyword>
<reference evidence="2 3" key="1">
    <citation type="submission" date="2022-05" db="EMBL/GenBank/DDBJ databases">
        <title>Genome Sequencing of Bee-Associated Microbes.</title>
        <authorList>
            <person name="Dunlap C."/>
        </authorList>
    </citation>
    <scope>NUCLEOTIDE SEQUENCE [LARGE SCALE GENOMIC DNA]</scope>
    <source>
        <strain evidence="2 3">NRRL B-04010</strain>
    </source>
</reference>
<dbReference type="Gene3D" id="1.10.260.40">
    <property type="entry name" value="lambda repressor-like DNA-binding domains"/>
    <property type="match status" value="1"/>
</dbReference>
<dbReference type="GeneID" id="94493186"/>
<evidence type="ECO:0000259" key="1">
    <source>
        <dbReference type="PROSITE" id="PS50943"/>
    </source>
</evidence>
<dbReference type="Pfam" id="PF00717">
    <property type="entry name" value="Peptidase_S24"/>
    <property type="match status" value="1"/>
</dbReference>
<dbReference type="PANTHER" id="PTHR33516">
    <property type="entry name" value="LEXA REPRESSOR"/>
    <property type="match status" value="1"/>
</dbReference>
<proteinExistence type="predicted"/>
<dbReference type="InterPro" id="IPR010982">
    <property type="entry name" value="Lambda_DNA-bd_dom_sf"/>
</dbReference>
<dbReference type="RefSeq" id="WP_005548320.1">
    <property type="nucleotide sequence ID" value="NZ_JAMDLX010000006.1"/>
</dbReference>
<accession>A0ABT4H7X0</accession>
<comment type="caution">
    <text evidence="2">The sequence shown here is derived from an EMBL/GenBank/DDBJ whole genome shotgun (WGS) entry which is preliminary data.</text>
</comment>
<dbReference type="InterPro" id="IPR050077">
    <property type="entry name" value="LexA_repressor"/>
</dbReference>
<sequence>MDNLDSIGKRIRHLRVKNKMTQEQLASSLEMSPANISSYERDKSIPPSDTLSTIADILHTTTAYLLLKTDNPELENKKSIITQSNLIPLIGSICAGNGIIADELIEEYIMYPFHKKSIPDFALRVQGNSMMNAGIHHNDIVYLKKANWAEYNGQIVAVIVGGEEGSLKRMRWSQSSPYIHLEPENKDYETLEVLPSDIRVCGLYMGHFHIPEEGYNE</sequence>
<dbReference type="EMBL" id="JAMDNP010000167">
    <property type="protein sequence ID" value="MCY9765076.1"/>
    <property type="molecule type" value="Genomic_DNA"/>
</dbReference>
<dbReference type="PANTHER" id="PTHR33516:SF2">
    <property type="entry name" value="LEXA REPRESSOR-RELATED"/>
    <property type="match status" value="1"/>
</dbReference>
<dbReference type="SUPFAM" id="SSF51306">
    <property type="entry name" value="LexA/Signal peptidase"/>
    <property type="match status" value="1"/>
</dbReference>
<dbReference type="InterPro" id="IPR001387">
    <property type="entry name" value="Cro/C1-type_HTH"/>
</dbReference>
<dbReference type="Proteomes" id="UP001527181">
    <property type="component" value="Unassembled WGS sequence"/>
</dbReference>
<dbReference type="SUPFAM" id="SSF47413">
    <property type="entry name" value="lambda repressor-like DNA-binding domains"/>
    <property type="match status" value="1"/>
</dbReference>
<dbReference type="CDD" id="cd06529">
    <property type="entry name" value="S24_LexA-like"/>
    <property type="match status" value="1"/>
</dbReference>
<feature type="domain" description="HTH cro/C1-type" evidence="1">
    <location>
        <begin position="11"/>
        <end position="65"/>
    </location>
</feature>
<dbReference type="PROSITE" id="PS50943">
    <property type="entry name" value="HTH_CROC1"/>
    <property type="match status" value="1"/>
</dbReference>
<dbReference type="InterPro" id="IPR036286">
    <property type="entry name" value="LexA/Signal_pep-like_sf"/>
</dbReference>
<dbReference type="Pfam" id="PF01381">
    <property type="entry name" value="HTH_3"/>
    <property type="match status" value="1"/>
</dbReference>
<dbReference type="InterPro" id="IPR039418">
    <property type="entry name" value="LexA-like"/>
</dbReference>
<organism evidence="2 3">
    <name type="scientific">Paenibacillus alvei</name>
    <name type="common">Bacillus alvei</name>
    <dbReference type="NCBI Taxonomy" id="44250"/>
    <lineage>
        <taxon>Bacteria</taxon>
        <taxon>Bacillati</taxon>
        <taxon>Bacillota</taxon>
        <taxon>Bacilli</taxon>
        <taxon>Bacillales</taxon>
        <taxon>Paenibacillaceae</taxon>
        <taxon>Paenibacillus</taxon>
    </lineage>
</organism>
<dbReference type="CDD" id="cd00093">
    <property type="entry name" value="HTH_XRE"/>
    <property type="match status" value="1"/>
</dbReference>
<evidence type="ECO:0000313" key="2">
    <source>
        <dbReference type="EMBL" id="MCY9765076.1"/>
    </source>
</evidence>
<evidence type="ECO:0000313" key="3">
    <source>
        <dbReference type="Proteomes" id="UP001527181"/>
    </source>
</evidence>
<dbReference type="InterPro" id="IPR015927">
    <property type="entry name" value="Peptidase_S24_S26A/B/C"/>
</dbReference>
<protein>
    <submittedName>
        <fullName evidence="2">Helix-turn-helix domain-containing protein</fullName>
    </submittedName>
</protein>
<dbReference type="SMART" id="SM00530">
    <property type="entry name" value="HTH_XRE"/>
    <property type="match status" value="1"/>
</dbReference>